<gene>
    <name evidence="2" type="ORF">SNE40_019087</name>
</gene>
<dbReference type="InterPro" id="IPR032199">
    <property type="entry name" value="RMI1_C"/>
</dbReference>
<evidence type="ECO:0000259" key="1">
    <source>
        <dbReference type="Pfam" id="PF16099"/>
    </source>
</evidence>
<dbReference type="Proteomes" id="UP001347796">
    <property type="component" value="Unassembled WGS sequence"/>
</dbReference>
<protein>
    <recommendedName>
        <fullName evidence="1">RecQ-mediated genome instability protein 1 C-terminal OB-fold domain-containing protein</fullName>
    </recommendedName>
</protein>
<proteinExistence type="predicted"/>
<dbReference type="GO" id="GO:0031422">
    <property type="term" value="C:RecQ family helicase-topoisomerase III complex"/>
    <property type="evidence" value="ECO:0007669"/>
    <property type="project" value="TreeGrafter"/>
</dbReference>
<comment type="caution">
    <text evidence="2">The sequence shown here is derived from an EMBL/GenBank/DDBJ whole genome shotgun (WGS) entry which is preliminary data.</text>
</comment>
<name>A0AAN8J613_PATCE</name>
<feature type="domain" description="RecQ-mediated genome instability protein 1 C-terminal OB-fold" evidence="1">
    <location>
        <begin position="7"/>
        <end position="129"/>
    </location>
</feature>
<dbReference type="GO" id="GO:0000712">
    <property type="term" value="P:resolution of meiotic recombination intermediates"/>
    <property type="evidence" value="ECO:0007669"/>
    <property type="project" value="TreeGrafter"/>
</dbReference>
<evidence type="ECO:0000313" key="3">
    <source>
        <dbReference type="Proteomes" id="UP001347796"/>
    </source>
</evidence>
<dbReference type="EMBL" id="JAZGQO010000014">
    <property type="protein sequence ID" value="KAK6170777.1"/>
    <property type="molecule type" value="Genomic_DNA"/>
</dbReference>
<dbReference type="AlphaFoldDB" id="A0AAN8J613"/>
<evidence type="ECO:0000313" key="2">
    <source>
        <dbReference type="EMBL" id="KAK6170777.1"/>
    </source>
</evidence>
<organism evidence="2 3">
    <name type="scientific">Patella caerulea</name>
    <name type="common">Rayed Mediterranean limpet</name>
    <dbReference type="NCBI Taxonomy" id="87958"/>
    <lineage>
        <taxon>Eukaryota</taxon>
        <taxon>Metazoa</taxon>
        <taxon>Spiralia</taxon>
        <taxon>Lophotrochozoa</taxon>
        <taxon>Mollusca</taxon>
        <taxon>Gastropoda</taxon>
        <taxon>Patellogastropoda</taxon>
        <taxon>Patelloidea</taxon>
        <taxon>Patellidae</taxon>
        <taxon>Patella</taxon>
    </lineage>
</organism>
<dbReference type="Gene3D" id="6.10.140.770">
    <property type="match status" value="1"/>
</dbReference>
<dbReference type="GO" id="GO:0016604">
    <property type="term" value="C:nuclear body"/>
    <property type="evidence" value="ECO:0007669"/>
    <property type="project" value="TreeGrafter"/>
</dbReference>
<accession>A0AAN8J613</accession>
<keyword evidence="3" id="KW-1185">Reference proteome</keyword>
<dbReference type="PANTHER" id="PTHR14790:SF15">
    <property type="entry name" value="RECQ-MEDIATED GENOME INSTABILITY PROTEIN 1"/>
    <property type="match status" value="1"/>
</dbReference>
<dbReference type="Pfam" id="PF16099">
    <property type="entry name" value="RMI1_C"/>
    <property type="match status" value="1"/>
</dbReference>
<sequence length="136" mass="15267">MPFMEERCFKIKAYISTLTSKLTSGQGEAWTLACKINDGSMAMDVDLSNTVLTGLIGFSAQDSIIMRKQARTDSSIKDVLLEGIQQCQQKLVDLSCILEIKVKAHSIRPMITQIINIKNQHLQSLLQRVERKLTVI</sequence>
<dbReference type="PANTHER" id="PTHR14790">
    <property type="entry name" value="RECQ-MEDIATED GENOME INSTABILITY PROTEIN 1 RMI1"/>
    <property type="match status" value="1"/>
</dbReference>
<dbReference type="GO" id="GO:0000166">
    <property type="term" value="F:nucleotide binding"/>
    <property type="evidence" value="ECO:0007669"/>
    <property type="project" value="InterPro"/>
</dbReference>
<reference evidence="2 3" key="1">
    <citation type="submission" date="2024-01" db="EMBL/GenBank/DDBJ databases">
        <title>The genome of the rayed Mediterranean limpet Patella caerulea (Linnaeus, 1758).</title>
        <authorList>
            <person name="Anh-Thu Weber A."/>
            <person name="Halstead-Nussloch G."/>
        </authorList>
    </citation>
    <scope>NUCLEOTIDE SEQUENCE [LARGE SCALE GENOMIC DNA]</scope>
    <source>
        <strain evidence="2">AATW-2023a</strain>
        <tissue evidence="2">Whole specimen</tissue>
    </source>
</reference>
<dbReference type="GO" id="GO:0000724">
    <property type="term" value="P:double-strand break repair via homologous recombination"/>
    <property type="evidence" value="ECO:0007669"/>
    <property type="project" value="TreeGrafter"/>
</dbReference>